<reference evidence="2 3" key="1">
    <citation type="submission" date="2020-08" db="EMBL/GenBank/DDBJ databases">
        <title>Sequencing the genomes of 1000 actinobacteria strains.</title>
        <authorList>
            <person name="Klenk H.-P."/>
        </authorList>
    </citation>
    <scope>NUCLEOTIDE SEQUENCE [LARGE SCALE GENOMIC DNA]</scope>
    <source>
        <strain evidence="2 3">DSM 17945</strain>
    </source>
</reference>
<name>A0A7W9N040_9MICC</name>
<gene>
    <name evidence="2" type="ORF">HDA33_001189</name>
</gene>
<dbReference type="Gene3D" id="2.70.70.10">
    <property type="entry name" value="Glucose Permease (Domain IIA)"/>
    <property type="match status" value="1"/>
</dbReference>
<dbReference type="InterPro" id="IPR016047">
    <property type="entry name" value="M23ase_b-sheet_dom"/>
</dbReference>
<sequence length="224" mass="22951">MTARSPVPRRAHPAAGPHRLLAVLLLCVLGLACGPWFGAATPSSIRAEDGPTADARLAVAATPARAWTAPAAGVRPGDVLRPFAAPERPWGRGHRGVDLAVSPGAAVLAPAAGTVVFAGTVVDRPVVTLEHADGTRSSLEPVEAAAPVGARLERGAPLGTVADAPAHCAVPCVHWGVRVPDGWRFGDATFDRYLDPLVLIGWSGPSVLWPHAAPPPAGLAPARE</sequence>
<dbReference type="Proteomes" id="UP000567246">
    <property type="component" value="Unassembled WGS sequence"/>
</dbReference>
<dbReference type="EMBL" id="JACHMW010000001">
    <property type="protein sequence ID" value="MBB5848625.1"/>
    <property type="molecule type" value="Genomic_DNA"/>
</dbReference>
<dbReference type="InterPro" id="IPR011055">
    <property type="entry name" value="Dup_hybrid_motif"/>
</dbReference>
<organism evidence="2 3">
    <name type="scientific">Micrococcus endophyticus</name>
    <dbReference type="NCBI Taxonomy" id="455343"/>
    <lineage>
        <taxon>Bacteria</taxon>
        <taxon>Bacillati</taxon>
        <taxon>Actinomycetota</taxon>
        <taxon>Actinomycetes</taxon>
        <taxon>Micrococcales</taxon>
        <taxon>Micrococcaceae</taxon>
        <taxon>Micrococcus</taxon>
    </lineage>
</organism>
<keyword evidence="3" id="KW-1185">Reference proteome</keyword>
<dbReference type="PROSITE" id="PS51257">
    <property type="entry name" value="PROKAR_LIPOPROTEIN"/>
    <property type="match status" value="1"/>
</dbReference>
<accession>A0A7W9N040</accession>
<dbReference type="SUPFAM" id="SSF51261">
    <property type="entry name" value="Duplicated hybrid motif"/>
    <property type="match status" value="1"/>
</dbReference>
<dbReference type="GO" id="GO:0016787">
    <property type="term" value="F:hydrolase activity"/>
    <property type="evidence" value="ECO:0007669"/>
    <property type="project" value="UniProtKB-KW"/>
</dbReference>
<evidence type="ECO:0000259" key="1">
    <source>
        <dbReference type="Pfam" id="PF01551"/>
    </source>
</evidence>
<dbReference type="Pfam" id="PF01551">
    <property type="entry name" value="Peptidase_M23"/>
    <property type="match status" value="1"/>
</dbReference>
<proteinExistence type="predicted"/>
<keyword evidence="2" id="KW-0378">Hydrolase</keyword>
<feature type="domain" description="M23ase beta-sheet core" evidence="1">
    <location>
        <begin position="93"/>
        <end position="179"/>
    </location>
</feature>
<dbReference type="AlphaFoldDB" id="A0A7W9N040"/>
<dbReference type="CDD" id="cd12797">
    <property type="entry name" value="M23_peptidase"/>
    <property type="match status" value="1"/>
</dbReference>
<dbReference type="RefSeq" id="WP_184171839.1">
    <property type="nucleotide sequence ID" value="NZ_BAABAG010000007.1"/>
</dbReference>
<comment type="caution">
    <text evidence="2">The sequence shown here is derived from an EMBL/GenBank/DDBJ whole genome shotgun (WGS) entry which is preliminary data.</text>
</comment>
<evidence type="ECO:0000313" key="3">
    <source>
        <dbReference type="Proteomes" id="UP000567246"/>
    </source>
</evidence>
<protein>
    <submittedName>
        <fullName evidence="2">Murein DD-endopeptidase MepM/ murein hydrolase activator NlpD</fullName>
    </submittedName>
</protein>
<evidence type="ECO:0000313" key="2">
    <source>
        <dbReference type="EMBL" id="MBB5848625.1"/>
    </source>
</evidence>